<accession>A0ACD0NM51</accession>
<proteinExistence type="predicted"/>
<evidence type="ECO:0000313" key="1">
    <source>
        <dbReference type="EMBL" id="PWN46896.1"/>
    </source>
</evidence>
<sequence>MKTKEQGCKSSADITITIKGSRNLGPSSTKPDPSRREWGPALFLNLILASILTDAGFLSILTFTSTRTLLQHLDSVLGRMYSIGNRLGLVWGRGWRLGYENSL</sequence>
<evidence type="ECO:0000313" key="2">
    <source>
        <dbReference type="Proteomes" id="UP000245626"/>
    </source>
</evidence>
<protein>
    <submittedName>
        <fullName evidence="1">Uncharacterized protein</fullName>
    </submittedName>
</protein>
<reference evidence="1 2" key="1">
    <citation type="journal article" date="2018" name="Mol. Biol. Evol.">
        <title>Broad Genomic Sampling Reveals a Smut Pathogenic Ancestry of the Fungal Clade Ustilaginomycotina.</title>
        <authorList>
            <person name="Kijpornyongpan T."/>
            <person name="Mondo S.J."/>
            <person name="Barry K."/>
            <person name="Sandor L."/>
            <person name="Lee J."/>
            <person name="Lipzen A."/>
            <person name="Pangilinan J."/>
            <person name="LaButti K."/>
            <person name="Hainaut M."/>
            <person name="Henrissat B."/>
            <person name="Grigoriev I.V."/>
            <person name="Spatafora J.W."/>
            <person name="Aime M.C."/>
        </authorList>
    </citation>
    <scope>NUCLEOTIDE SEQUENCE [LARGE SCALE GENOMIC DNA]</scope>
    <source>
        <strain evidence="1 2">SA 807</strain>
    </source>
</reference>
<gene>
    <name evidence="1" type="ORF">IE53DRAFT_390960</name>
</gene>
<dbReference type="Proteomes" id="UP000245626">
    <property type="component" value="Unassembled WGS sequence"/>
</dbReference>
<name>A0ACD0NM51_9BASI</name>
<feature type="non-terminal residue" evidence="1">
    <location>
        <position position="103"/>
    </location>
</feature>
<dbReference type="EMBL" id="KZ820646">
    <property type="protein sequence ID" value="PWN46896.1"/>
    <property type="molecule type" value="Genomic_DNA"/>
</dbReference>
<keyword evidence="2" id="KW-1185">Reference proteome</keyword>
<organism evidence="1 2">
    <name type="scientific">Violaceomyces palustris</name>
    <dbReference type="NCBI Taxonomy" id="1673888"/>
    <lineage>
        <taxon>Eukaryota</taxon>
        <taxon>Fungi</taxon>
        <taxon>Dikarya</taxon>
        <taxon>Basidiomycota</taxon>
        <taxon>Ustilaginomycotina</taxon>
        <taxon>Ustilaginomycetes</taxon>
        <taxon>Violaceomycetales</taxon>
        <taxon>Violaceomycetaceae</taxon>
        <taxon>Violaceomyces</taxon>
    </lineage>
</organism>